<evidence type="ECO:0000313" key="3">
    <source>
        <dbReference type="Proteomes" id="UP000410492"/>
    </source>
</evidence>
<sequence>MSTRNSSICPLFGSPSDLSPVVLPTNADVIRYFLHIRNCTKQLMENKDPPAAMVSKKVAQTLEMTWNKCSIPIISYKKIVEKIKKLNTDYRNILKPYKGRKDVNSYKKKLDDLKINWERNLFDIACCKCENFHSCRCSKERKVPIIERLFLTDQRTRRSMMIGPVDKRTTKQLKKREERKMRLKNINSKEQGNAVGESQMASSKEISEAEEFESTSEEEEEEMMNDVEQESAERGEEPKSPSTCNLNIFDPQPSSSSVSATDVKVQMRQKLSSFARECDRHGISDRTAASISSALLQDIGFISETDTSKVIDRNKVRREREKHRKELQGANISHIVEGLYFDGRKDKTRVQTKKGNKYYSSIIKEEHIALIQEPNCIYLGHLTVSSGSAVVIKNEILSFFNIKGIPTDPLIAIGCDGTVINTGVKGGVISLIEAELNRPLHWFVCMLHLNELPLRHLLLQLDGVTQGPKAFSGNIGKLLPTCHTLPVAKFQNIEANPFPDIDRNILSTDQRYLFDMMKAVSLGQCHQDIAAIQPGPVVHSRWLTTANRILRLYVACEEPSRELIQLATYIMKVYGPIWFNIKAKTSMH</sequence>
<reference evidence="2 3" key="1">
    <citation type="submission" date="2019-01" db="EMBL/GenBank/DDBJ databases">
        <authorList>
            <person name="Sayadi A."/>
        </authorList>
    </citation>
    <scope>NUCLEOTIDE SEQUENCE [LARGE SCALE GENOMIC DNA]</scope>
</reference>
<evidence type="ECO:0000313" key="2">
    <source>
        <dbReference type="EMBL" id="VEN46785.1"/>
    </source>
</evidence>
<evidence type="ECO:0000256" key="1">
    <source>
        <dbReference type="SAM" id="MobiDB-lite"/>
    </source>
</evidence>
<dbReference type="EMBL" id="CAACVG010007737">
    <property type="protein sequence ID" value="VEN46785.1"/>
    <property type="molecule type" value="Genomic_DNA"/>
</dbReference>
<feature type="compositionally biased region" description="Polar residues" evidence="1">
    <location>
        <begin position="240"/>
        <end position="260"/>
    </location>
</feature>
<gene>
    <name evidence="2" type="ORF">CALMAC_LOCUS8771</name>
</gene>
<dbReference type="OrthoDB" id="6778872at2759"/>
<accession>A0A653CFT2</accession>
<proteinExistence type="predicted"/>
<organism evidence="2 3">
    <name type="scientific">Callosobruchus maculatus</name>
    <name type="common">Southern cowpea weevil</name>
    <name type="synonym">Pulse bruchid</name>
    <dbReference type="NCBI Taxonomy" id="64391"/>
    <lineage>
        <taxon>Eukaryota</taxon>
        <taxon>Metazoa</taxon>
        <taxon>Ecdysozoa</taxon>
        <taxon>Arthropoda</taxon>
        <taxon>Hexapoda</taxon>
        <taxon>Insecta</taxon>
        <taxon>Pterygota</taxon>
        <taxon>Neoptera</taxon>
        <taxon>Endopterygota</taxon>
        <taxon>Coleoptera</taxon>
        <taxon>Polyphaga</taxon>
        <taxon>Cucujiformia</taxon>
        <taxon>Chrysomeloidea</taxon>
        <taxon>Chrysomelidae</taxon>
        <taxon>Bruchinae</taxon>
        <taxon>Bruchini</taxon>
        <taxon>Callosobruchus</taxon>
    </lineage>
</organism>
<dbReference type="PANTHER" id="PTHR46409">
    <property type="entry name" value="HTH PSQ-TYPE DOMAIN-CONTAINING PROTEIN"/>
    <property type="match status" value="1"/>
</dbReference>
<protein>
    <submittedName>
        <fullName evidence="2">Uncharacterized protein</fullName>
    </submittedName>
</protein>
<name>A0A653CFT2_CALMS</name>
<feature type="compositionally biased region" description="Basic and acidic residues" evidence="1">
    <location>
        <begin position="165"/>
        <end position="180"/>
    </location>
</feature>
<dbReference type="Proteomes" id="UP000410492">
    <property type="component" value="Unassembled WGS sequence"/>
</dbReference>
<feature type="region of interest" description="Disordered" evidence="1">
    <location>
        <begin position="163"/>
        <end position="262"/>
    </location>
</feature>
<keyword evidence="3" id="KW-1185">Reference proteome</keyword>
<dbReference type="AlphaFoldDB" id="A0A653CFT2"/>
<dbReference type="PANTHER" id="PTHR46409:SF1">
    <property type="entry name" value="HTH PSQ-TYPE DOMAIN-CONTAINING PROTEIN"/>
    <property type="match status" value="1"/>
</dbReference>
<feature type="compositionally biased region" description="Acidic residues" evidence="1">
    <location>
        <begin position="208"/>
        <end position="230"/>
    </location>
</feature>